<keyword evidence="1 7" id="KW-0723">Serine/threonine-protein kinase</keyword>
<feature type="region of interest" description="Disordered" evidence="8">
    <location>
        <begin position="337"/>
        <end position="356"/>
    </location>
</feature>
<comment type="caution">
    <text evidence="10">The sequence shown here is derived from an EMBL/GenBank/DDBJ whole genome shotgun (WGS) entry which is preliminary data.</text>
</comment>
<evidence type="ECO:0000256" key="3">
    <source>
        <dbReference type="ARBA" id="ARBA00022741"/>
    </source>
</evidence>
<keyword evidence="2" id="KW-0808">Transferase</keyword>
<evidence type="ECO:0000256" key="2">
    <source>
        <dbReference type="ARBA" id="ARBA00022679"/>
    </source>
</evidence>
<reference evidence="10" key="1">
    <citation type="submission" date="2021-06" db="EMBL/GenBank/DDBJ databases">
        <authorList>
            <person name="Hodson N. C."/>
            <person name="Mongue J. A."/>
            <person name="Jaron S. K."/>
        </authorList>
    </citation>
    <scope>NUCLEOTIDE SEQUENCE</scope>
</reference>
<proteinExistence type="inferred from homology"/>
<dbReference type="EMBL" id="CAJVCH010253254">
    <property type="protein sequence ID" value="CAG7733670.1"/>
    <property type="molecule type" value="Genomic_DNA"/>
</dbReference>
<evidence type="ECO:0000313" key="11">
    <source>
        <dbReference type="Proteomes" id="UP000708208"/>
    </source>
</evidence>
<feature type="binding site" evidence="6">
    <location>
        <position position="53"/>
    </location>
    <ligand>
        <name>ATP</name>
        <dbReference type="ChEBI" id="CHEBI:30616"/>
    </ligand>
</feature>
<feature type="compositionally biased region" description="Polar residues" evidence="8">
    <location>
        <begin position="431"/>
        <end position="446"/>
    </location>
</feature>
<evidence type="ECO:0000256" key="8">
    <source>
        <dbReference type="SAM" id="MobiDB-lite"/>
    </source>
</evidence>
<dbReference type="PROSITE" id="PS00108">
    <property type="entry name" value="PROTEIN_KINASE_ST"/>
    <property type="match status" value="1"/>
</dbReference>
<dbReference type="CDD" id="cd05578">
    <property type="entry name" value="STKc_Yank1"/>
    <property type="match status" value="1"/>
</dbReference>
<comment type="similarity">
    <text evidence="7">Belongs to the protein kinase superfamily.</text>
</comment>
<dbReference type="GO" id="GO:0009966">
    <property type="term" value="P:regulation of signal transduction"/>
    <property type="evidence" value="ECO:0007669"/>
    <property type="project" value="TreeGrafter"/>
</dbReference>
<name>A0A8J2P6E5_9HEXA</name>
<keyword evidence="11" id="KW-1185">Reference proteome</keyword>
<dbReference type="AlphaFoldDB" id="A0A8J2P6E5"/>
<dbReference type="FunFam" id="3.30.200.20:FF:000347">
    <property type="entry name" value="serine/threonine-protein kinase 32A isoform X2"/>
    <property type="match status" value="1"/>
</dbReference>
<keyword evidence="3 6" id="KW-0547">Nucleotide-binding</keyword>
<feature type="compositionally biased region" description="Polar residues" evidence="8">
    <location>
        <begin position="340"/>
        <end position="351"/>
    </location>
</feature>
<dbReference type="PANTHER" id="PTHR24355:SF30">
    <property type="entry name" value="SERINE_THREONINE-PROTEIN KINASE 32B ISOFORM X1"/>
    <property type="match status" value="1"/>
</dbReference>
<dbReference type="Proteomes" id="UP000708208">
    <property type="component" value="Unassembled WGS sequence"/>
</dbReference>
<dbReference type="InterPro" id="IPR008271">
    <property type="entry name" value="Ser/Thr_kinase_AS"/>
</dbReference>
<dbReference type="OrthoDB" id="354826at2759"/>
<feature type="compositionally biased region" description="Basic and acidic residues" evidence="8">
    <location>
        <begin position="447"/>
        <end position="463"/>
    </location>
</feature>
<dbReference type="SMART" id="SM00220">
    <property type="entry name" value="S_TKc"/>
    <property type="match status" value="1"/>
</dbReference>
<keyword evidence="4" id="KW-0418">Kinase</keyword>
<feature type="domain" description="Protein kinase" evidence="9">
    <location>
        <begin position="24"/>
        <end position="283"/>
    </location>
</feature>
<dbReference type="FunFam" id="1.10.510.10:FF:000169">
    <property type="entry name" value="Serine/threonine-protein kinase 32A"/>
    <property type="match status" value="1"/>
</dbReference>
<protein>
    <recommendedName>
        <fullName evidence="9">Protein kinase domain-containing protein</fullName>
    </recommendedName>
</protein>
<dbReference type="PANTHER" id="PTHR24355">
    <property type="entry name" value="G PROTEIN-COUPLED RECEPTOR KINASE/RIBOSOMAL PROTEIN S6 KINASE"/>
    <property type="match status" value="1"/>
</dbReference>
<sequence>MGVNQSARSKHHIKDDEEVNFDHFQILRAIGKGSFGKVCIVQKKDTGQMYAMKYMSKAVCLERDALRNVLREIEILVQLDHPFLVNLWFSFHDEEDMFLVQDLLLGGDLRYHLTQNVQFPLEAVRLYVAEIALALDYLQAKRIIHRDIKPDNILLDEEGHAHLTDFNVATLVEDNQLASSLSGTKPYMAPEVYACSADEIPGYDFAIDWWSLGVVAFELSSGRRPYEIHSQTPNKDIRSLFLKFPEWPSIWPEPFLILVKRLINPNPQNRLKTLDDLKALPFMCDLDWEAILEKSVVPEFTPPKGHLNCDPTFELEEMIVESKPLHKKKKRLAKQRSLREFQSPSAEQQEFTLDPLAEEFTTFNRQKELDRQERERKEQEWEEELLRAMEASGSPSASQTREFRLSDSELPSELTTTPVKVEKPYVKATYNAPSTSKTAGLNGSFSKDTKNRPHTQHSPDTKKSAWSKSRSATMPEGAKVWSKSRKS</sequence>
<dbReference type="InterPro" id="IPR000719">
    <property type="entry name" value="Prot_kinase_dom"/>
</dbReference>
<feature type="compositionally biased region" description="Basic and acidic residues" evidence="8">
    <location>
        <begin position="365"/>
        <end position="387"/>
    </location>
</feature>
<evidence type="ECO:0000256" key="4">
    <source>
        <dbReference type="ARBA" id="ARBA00022777"/>
    </source>
</evidence>
<evidence type="ECO:0000256" key="7">
    <source>
        <dbReference type="RuleBase" id="RU000304"/>
    </source>
</evidence>
<dbReference type="GO" id="GO:0007186">
    <property type="term" value="P:G protein-coupled receptor signaling pathway"/>
    <property type="evidence" value="ECO:0007669"/>
    <property type="project" value="TreeGrafter"/>
</dbReference>
<dbReference type="InterPro" id="IPR017441">
    <property type="entry name" value="Protein_kinase_ATP_BS"/>
</dbReference>
<evidence type="ECO:0000259" key="9">
    <source>
        <dbReference type="PROSITE" id="PS50011"/>
    </source>
</evidence>
<evidence type="ECO:0000256" key="1">
    <source>
        <dbReference type="ARBA" id="ARBA00022527"/>
    </source>
</evidence>
<dbReference type="GO" id="GO:0001664">
    <property type="term" value="F:G protein-coupled receptor binding"/>
    <property type="evidence" value="ECO:0007669"/>
    <property type="project" value="TreeGrafter"/>
</dbReference>
<dbReference type="GO" id="GO:0005524">
    <property type="term" value="F:ATP binding"/>
    <property type="evidence" value="ECO:0007669"/>
    <property type="project" value="UniProtKB-UniRule"/>
</dbReference>
<organism evidence="10 11">
    <name type="scientific">Allacma fusca</name>
    <dbReference type="NCBI Taxonomy" id="39272"/>
    <lineage>
        <taxon>Eukaryota</taxon>
        <taxon>Metazoa</taxon>
        <taxon>Ecdysozoa</taxon>
        <taxon>Arthropoda</taxon>
        <taxon>Hexapoda</taxon>
        <taxon>Collembola</taxon>
        <taxon>Symphypleona</taxon>
        <taxon>Sminthuridae</taxon>
        <taxon>Allacma</taxon>
    </lineage>
</organism>
<evidence type="ECO:0000256" key="5">
    <source>
        <dbReference type="ARBA" id="ARBA00022840"/>
    </source>
</evidence>
<keyword evidence="5 6" id="KW-0067">ATP-binding</keyword>
<dbReference type="PROSITE" id="PS50011">
    <property type="entry name" value="PROTEIN_KINASE_DOM"/>
    <property type="match status" value="1"/>
</dbReference>
<feature type="region of interest" description="Disordered" evidence="8">
    <location>
        <begin position="362"/>
        <end position="487"/>
    </location>
</feature>
<gene>
    <name evidence="10" type="ORF">AFUS01_LOCUS22100</name>
</gene>
<dbReference type="PROSITE" id="PS00107">
    <property type="entry name" value="PROTEIN_KINASE_ATP"/>
    <property type="match status" value="1"/>
</dbReference>
<accession>A0A8J2P6E5</accession>
<dbReference type="Pfam" id="PF00069">
    <property type="entry name" value="Pkinase"/>
    <property type="match status" value="1"/>
</dbReference>
<evidence type="ECO:0000313" key="10">
    <source>
        <dbReference type="EMBL" id="CAG7733670.1"/>
    </source>
</evidence>
<dbReference type="GO" id="GO:0004703">
    <property type="term" value="F:G protein-coupled receptor kinase activity"/>
    <property type="evidence" value="ECO:0007669"/>
    <property type="project" value="TreeGrafter"/>
</dbReference>
<evidence type="ECO:0000256" key="6">
    <source>
        <dbReference type="PROSITE-ProRule" id="PRU10141"/>
    </source>
</evidence>